<dbReference type="InterPro" id="IPR028309">
    <property type="entry name" value="RB_fam"/>
</dbReference>
<feature type="domain" description="Retinoblastoma-associated protein A-box" evidence="3">
    <location>
        <begin position="562"/>
        <end position="693"/>
    </location>
</feature>
<dbReference type="Proteomes" id="UP000053201">
    <property type="component" value="Unassembled WGS sequence"/>
</dbReference>
<dbReference type="InParanoid" id="A0A0L0H8G7"/>
<protein>
    <recommendedName>
        <fullName evidence="6">Retinoblastoma-associated protein A-box domain-containing protein</fullName>
    </recommendedName>
</protein>
<dbReference type="GO" id="GO:0030154">
    <property type="term" value="P:cell differentiation"/>
    <property type="evidence" value="ECO:0007669"/>
    <property type="project" value="TreeGrafter"/>
</dbReference>
<dbReference type="GO" id="GO:0000977">
    <property type="term" value="F:RNA polymerase II transcription regulatory region sequence-specific DNA binding"/>
    <property type="evidence" value="ECO:0007669"/>
    <property type="project" value="TreeGrafter"/>
</dbReference>
<evidence type="ECO:0000313" key="5">
    <source>
        <dbReference type="Proteomes" id="UP000053201"/>
    </source>
</evidence>
<keyword evidence="5" id="KW-1185">Reference proteome</keyword>
<name>A0A0L0H8G7_SPIPD</name>
<feature type="domain" description="Retinoblastoma-associated protein B-box" evidence="2">
    <location>
        <begin position="741"/>
        <end position="855"/>
    </location>
</feature>
<dbReference type="Pfam" id="PF01858">
    <property type="entry name" value="RB_A"/>
    <property type="match status" value="1"/>
</dbReference>
<evidence type="ECO:0008006" key="6">
    <source>
        <dbReference type="Google" id="ProtNLM"/>
    </source>
</evidence>
<dbReference type="GeneID" id="27690985"/>
<dbReference type="VEuPathDB" id="FungiDB:SPPG_07796"/>
<organism evidence="4 5">
    <name type="scientific">Spizellomyces punctatus (strain DAOM BR117)</name>
    <dbReference type="NCBI Taxonomy" id="645134"/>
    <lineage>
        <taxon>Eukaryota</taxon>
        <taxon>Fungi</taxon>
        <taxon>Fungi incertae sedis</taxon>
        <taxon>Chytridiomycota</taxon>
        <taxon>Chytridiomycota incertae sedis</taxon>
        <taxon>Chytridiomycetes</taxon>
        <taxon>Spizellomycetales</taxon>
        <taxon>Spizellomycetaceae</taxon>
        <taxon>Spizellomyces</taxon>
    </lineage>
</organism>
<feature type="region of interest" description="Disordered" evidence="1">
    <location>
        <begin position="926"/>
        <end position="970"/>
    </location>
</feature>
<dbReference type="InterPro" id="IPR002720">
    <property type="entry name" value="RB_A"/>
</dbReference>
<dbReference type="OrthoDB" id="2139771at2759"/>
<dbReference type="InterPro" id="IPR002719">
    <property type="entry name" value="RB_B"/>
</dbReference>
<dbReference type="Gene3D" id="1.10.472.10">
    <property type="entry name" value="Cyclin-like"/>
    <property type="match status" value="2"/>
</dbReference>
<feature type="compositionally biased region" description="Basic and acidic residues" evidence="1">
    <location>
        <begin position="958"/>
        <end position="970"/>
    </location>
</feature>
<dbReference type="eggNOG" id="KOG1010">
    <property type="taxonomic scope" value="Eukaryota"/>
</dbReference>
<dbReference type="STRING" id="645134.A0A0L0H8G7"/>
<evidence type="ECO:0000256" key="1">
    <source>
        <dbReference type="SAM" id="MobiDB-lite"/>
    </source>
</evidence>
<dbReference type="GO" id="GO:0005667">
    <property type="term" value="C:transcription regulator complex"/>
    <property type="evidence" value="ECO:0007669"/>
    <property type="project" value="TreeGrafter"/>
</dbReference>
<dbReference type="AlphaFoldDB" id="A0A0L0H8G7"/>
<sequence length="970" mass="109811">MKRIRTVDEESRSAFVAKQQDSGFPNDQLNKRRRTLGMSYGESSNAGFVEAGVVLDVKATSALISHGSPLSGIENIAHVSDQQTGGIALRAACGQSTEQRCIVIDEVMRAWDSSLDLCKSTFEACKTILDKVTFNIAGNDISQMGSEKLHEWAAAAIWVQSHVEKCQVCPDGTLSEAYGPPMRISRLLDCALLKRSNTPIQIKDLPSLTTEFKLVVTALQPDLHPVLYQRLTTDLHVAETLHQTIARAFGLFDNVFRGLLRHTNSERMGLAMGDEFLDAVHRFAWIFFLVGADAHFTVPWPENDVETWCLYCVLFVAIQLPVDKRRMIREVLTFVGLENRSSVDQCIAGGVQPDADWRDYYTTVRKWFCEKYNKDTAQFLRHEQDSIERVLNMLIQHKTQPFKHEQIRVLNPQIPWSIYDGALDPGRLLYSNIEDLSRWYDTILLEKPYEFDGRLFRPLSRTIATPRRFCRTPRMSVTKSASSRSLKAAFERASVFNNLMAATPYMARSISGRGTRGAPTEADRHQLQEKFAGMFANDSLDQAIITCRLLASYISHTQIRAIINRVETVTANLPHDPIRDAAWSYGVKLYYRLMEDLLGSPHARTSKEFYQKLVEDGQFHRCLLFISLEIVRYMYKFDKPFTNDLIHQTQCHVVVLAMMLKLVQQGDFWLPGWMSKRLVEIEERVLETELWKCRRFYPMLRAAAGERCDDGASPMIPKTAAFYGSKINPTESSVPGEIKGIQCLLSQATLMSIVRLRHLCTALHLSPDTAQKLLEWGFKHEHRHHLLQNRHVDVYVMACVYAAAKMEGKIMTFKSVVEGYRKQPQFDEKTATSIYISQSEPSVDLITYYNRVFLPILRTYMNSIDTNSRAAQSTTTTTATTTIANASAPVPPPAIVPSPSHHRLSALRPPIDSSVPTMTPRTRRYCATESPLTTGRRDLGSSRGPVTSMRRLFGADGRPPRLPDSRPPRG</sequence>
<dbReference type="GO" id="GO:0005634">
    <property type="term" value="C:nucleus"/>
    <property type="evidence" value="ECO:0007669"/>
    <property type="project" value="InterPro"/>
</dbReference>
<dbReference type="GO" id="GO:0006357">
    <property type="term" value="P:regulation of transcription by RNA polymerase II"/>
    <property type="evidence" value="ECO:0007669"/>
    <property type="project" value="InterPro"/>
</dbReference>
<dbReference type="GO" id="GO:0000785">
    <property type="term" value="C:chromatin"/>
    <property type="evidence" value="ECO:0007669"/>
    <property type="project" value="TreeGrafter"/>
</dbReference>
<dbReference type="EMBL" id="KQ257466">
    <property type="protein sequence ID" value="KNC96978.1"/>
    <property type="molecule type" value="Genomic_DNA"/>
</dbReference>
<evidence type="ECO:0000313" key="4">
    <source>
        <dbReference type="EMBL" id="KNC96978.1"/>
    </source>
</evidence>
<dbReference type="PANTHER" id="PTHR13742:SF17">
    <property type="entry name" value="RE32990P-RELATED"/>
    <property type="match status" value="1"/>
</dbReference>
<gene>
    <name evidence="4" type="ORF">SPPG_07796</name>
</gene>
<dbReference type="CDD" id="cd20548">
    <property type="entry name" value="CYCLIN_RB-like"/>
    <property type="match status" value="1"/>
</dbReference>
<reference evidence="4 5" key="1">
    <citation type="submission" date="2009-08" db="EMBL/GenBank/DDBJ databases">
        <title>The Genome Sequence of Spizellomyces punctatus strain DAOM BR117.</title>
        <authorList>
            <consortium name="The Broad Institute Genome Sequencing Platform"/>
            <person name="Russ C."/>
            <person name="Cuomo C."/>
            <person name="Shea T."/>
            <person name="Young S.K."/>
            <person name="Zeng Q."/>
            <person name="Koehrsen M."/>
            <person name="Haas B."/>
            <person name="Borodovsky M."/>
            <person name="Guigo R."/>
            <person name="Alvarado L."/>
            <person name="Berlin A."/>
            <person name="Bochicchio J."/>
            <person name="Borenstein D."/>
            <person name="Chapman S."/>
            <person name="Chen Z."/>
            <person name="Engels R."/>
            <person name="Freedman E."/>
            <person name="Gellesch M."/>
            <person name="Goldberg J."/>
            <person name="Griggs A."/>
            <person name="Gujja S."/>
            <person name="Heiman D."/>
            <person name="Hepburn T."/>
            <person name="Howarth C."/>
            <person name="Jen D."/>
            <person name="Larson L."/>
            <person name="Lewis B."/>
            <person name="Mehta T."/>
            <person name="Park D."/>
            <person name="Pearson M."/>
            <person name="Roberts A."/>
            <person name="Saif S."/>
            <person name="Shenoy N."/>
            <person name="Sisk P."/>
            <person name="Stolte C."/>
            <person name="Sykes S."/>
            <person name="Thomson T."/>
            <person name="Walk T."/>
            <person name="White J."/>
            <person name="Yandava C."/>
            <person name="Burger G."/>
            <person name="Gray M.W."/>
            <person name="Holland P.W.H."/>
            <person name="King N."/>
            <person name="Lang F.B.F."/>
            <person name="Roger A.J."/>
            <person name="Ruiz-Trillo I."/>
            <person name="Lander E."/>
            <person name="Nusbaum C."/>
        </authorList>
    </citation>
    <scope>NUCLEOTIDE SEQUENCE [LARGE SCALE GENOMIC DNA]</scope>
    <source>
        <strain evidence="4 5">DAOM BR117</strain>
    </source>
</reference>
<dbReference type="InterPro" id="IPR036915">
    <property type="entry name" value="Cyclin-like_sf"/>
</dbReference>
<accession>A0A0L0H8G7</accession>
<dbReference type="PANTHER" id="PTHR13742">
    <property type="entry name" value="RETINOBLASTOMA-ASSOCIATED PROTEIN RB -RELATED"/>
    <property type="match status" value="1"/>
</dbReference>
<dbReference type="SUPFAM" id="SSF47954">
    <property type="entry name" value="Cyclin-like"/>
    <property type="match status" value="2"/>
</dbReference>
<evidence type="ECO:0000259" key="2">
    <source>
        <dbReference type="Pfam" id="PF01857"/>
    </source>
</evidence>
<dbReference type="RefSeq" id="XP_016605018.1">
    <property type="nucleotide sequence ID" value="XM_016755948.1"/>
</dbReference>
<dbReference type="Pfam" id="PF01857">
    <property type="entry name" value="RB_B"/>
    <property type="match status" value="1"/>
</dbReference>
<evidence type="ECO:0000259" key="3">
    <source>
        <dbReference type="Pfam" id="PF01858"/>
    </source>
</evidence>
<proteinExistence type="predicted"/>
<dbReference type="GO" id="GO:2000134">
    <property type="term" value="P:negative regulation of G1/S transition of mitotic cell cycle"/>
    <property type="evidence" value="ECO:0007669"/>
    <property type="project" value="TreeGrafter"/>
</dbReference>